<keyword evidence="3" id="KW-1185">Reference proteome</keyword>
<feature type="compositionally biased region" description="Polar residues" evidence="1">
    <location>
        <begin position="1"/>
        <end position="11"/>
    </location>
</feature>
<sequence length="135" mass="14831">MAAATTPQSTIGDGGRRRHVPARQRHWSPRPPVRAGTGVWLARAAARQSVGRGLSPNACLSNGRDVSVRDACSASRPSRWRGVIGPHLCEVYSYWPACPSVSRDRPVHLSQCKGRPVQPILDTIGLSAYRSRRRR</sequence>
<name>A0A401RDX2_CHIPU</name>
<evidence type="ECO:0000256" key="1">
    <source>
        <dbReference type="SAM" id="MobiDB-lite"/>
    </source>
</evidence>
<accession>A0A401RDX2</accession>
<protein>
    <submittedName>
        <fullName evidence="2">Uncharacterized protein</fullName>
    </submittedName>
</protein>
<organism evidence="2 3">
    <name type="scientific">Chiloscyllium punctatum</name>
    <name type="common">Brownbanded bambooshark</name>
    <name type="synonym">Hemiscyllium punctatum</name>
    <dbReference type="NCBI Taxonomy" id="137246"/>
    <lineage>
        <taxon>Eukaryota</taxon>
        <taxon>Metazoa</taxon>
        <taxon>Chordata</taxon>
        <taxon>Craniata</taxon>
        <taxon>Vertebrata</taxon>
        <taxon>Chondrichthyes</taxon>
        <taxon>Elasmobranchii</taxon>
        <taxon>Galeomorphii</taxon>
        <taxon>Galeoidea</taxon>
        <taxon>Orectolobiformes</taxon>
        <taxon>Hemiscylliidae</taxon>
        <taxon>Chiloscyllium</taxon>
    </lineage>
</organism>
<dbReference type="Proteomes" id="UP000287033">
    <property type="component" value="Unassembled WGS sequence"/>
</dbReference>
<gene>
    <name evidence="2" type="ORF">chiPu_0022184</name>
</gene>
<dbReference type="AlphaFoldDB" id="A0A401RDX2"/>
<proteinExistence type="predicted"/>
<comment type="caution">
    <text evidence="2">The sequence shown here is derived from an EMBL/GenBank/DDBJ whole genome shotgun (WGS) entry which is preliminary data.</text>
</comment>
<reference evidence="2 3" key="1">
    <citation type="journal article" date="2018" name="Nat. Ecol. Evol.">
        <title>Shark genomes provide insights into elasmobranch evolution and the origin of vertebrates.</title>
        <authorList>
            <person name="Hara Y"/>
            <person name="Yamaguchi K"/>
            <person name="Onimaru K"/>
            <person name="Kadota M"/>
            <person name="Koyanagi M"/>
            <person name="Keeley SD"/>
            <person name="Tatsumi K"/>
            <person name="Tanaka K"/>
            <person name="Motone F"/>
            <person name="Kageyama Y"/>
            <person name="Nozu R"/>
            <person name="Adachi N"/>
            <person name="Nishimura O"/>
            <person name="Nakagawa R"/>
            <person name="Tanegashima C"/>
            <person name="Kiyatake I"/>
            <person name="Matsumoto R"/>
            <person name="Murakumo K"/>
            <person name="Nishida K"/>
            <person name="Terakita A"/>
            <person name="Kuratani S"/>
            <person name="Sato K"/>
            <person name="Hyodo S Kuraku.S."/>
        </authorList>
    </citation>
    <scope>NUCLEOTIDE SEQUENCE [LARGE SCALE GENOMIC DNA]</scope>
</reference>
<evidence type="ECO:0000313" key="2">
    <source>
        <dbReference type="EMBL" id="GCC16339.1"/>
    </source>
</evidence>
<evidence type="ECO:0000313" key="3">
    <source>
        <dbReference type="Proteomes" id="UP000287033"/>
    </source>
</evidence>
<feature type="compositionally biased region" description="Basic residues" evidence="1">
    <location>
        <begin position="16"/>
        <end position="28"/>
    </location>
</feature>
<dbReference type="EMBL" id="BEZZ01006315">
    <property type="protein sequence ID" value="GCC16339.1"/>
    <property type="molecule type" value="Genomic_DNA"/>
</dbReference>
<feature type="region of interest" description="Disordered" evidence="1">
    <location>
        <begin position="1"/>
        <end position="34"/>
    </location>
</feature>